<keyword evidence="5" id="KW-0472">Membrane</keyword>
<evidence type="ECO:0000313" key="7">
    <source>
        <dbReference type="Proteomes" id="UP000504609"/>
    </source>
</evidence>
<evidence type="ECO:0000256" key="1">
    <source>
        <dbReference type="ARBA" id="ARBA00022723"/>
    </source>
</evidence>
<dbReference type="SUPFAM" id="SSF57850">
    <property type="entry name" value="RING/U-box"/>
    <property type="match status" value="1"/>
</dbReference>
<evidence type="ECO:0000256" key="5">
    <source>
        <dbReference type="SAM" id="Phobius"/>
    </source>
</evidence>
<dbReference type="SMART" id="SM00744">
    <property type="entry name" value="RINGv"/>
    <property type="match status" value="1"/>
</dbReference>
<dbReference type="GO" id="GO:0008270">
    <property type="term" value="F:zinc ion binding"/>
    <property type="evidence" value="ECO:0007669"/>
    <property type="project" value="UniProtKB-KW"/>
</dbReference>
<dbReference type="PROSITE" id="PS51292">
    <property type="entry name" value="ZF_RING_CH"/>
    <property type="match status" value="1"/>
</dbReference>
<feature type="transmembrane region" description="Helical" evidence="5">
    <location>
        <begin position="320"/>
        <end position="338"/>
    </location>
</feature>
<proteinExistence type="predicted"/>
<dbReference type="GeneID" id="111464834"/>
<gene>
    <name evidence="8" type="primary">LOC111464834</name>
</gene>
<dbReference type="InterPro" id="IPR013083">
    <property type="entry name" value="Znf_RING/FYVE/PHD"/>
</dbReference>
<dbReference type="Gene3D" id="3.30.40.10">
    <property type="entry name" value="Zinc/RING finger domain, C3HC4 (zinc finger)"/>
    <property type="match status" value="1"/>
</dbReference>
<dbReference type="CDD" id="cd16495">
    <property type="entry name" value="RING_CH-C4HC3_MARCH"/>
    <property type="match status" value="1"/>
</dbReference>
<evidence type="ECO:0000259" key="6">
    <source>
        <dbReference type="PROSITE" id="PS51292"/>
    </source>
</evidence>
<keyword evidence="2" id="KW-0863">Zinc-finger</keyword>
<reference evidence="8" key="1">
    <citation type="submission" date="2025-08" db="UniProtKB">
        <authorList>
            <consortium name="RefSeq"/>
        </authorList>
    </citation>
    <scope>IDENTIFICATION</scope>
    <source>
        <tissue evidence="8">Young leaves</tissue>
    </source>
</reference>
<evidence type="ECO:0000313" key="8">
    <source>
        <dbReference type="RefSeq" id="XP_022964853.1"/>
    </source>
</evidence>
<name>A0A6J1HM49_CUCMO</name>
<evidence type="ECO:0000256" key="2">
    <source>
        <dbReference type="ARBA" id="ARBA00022771"/>
    </source>
</evidence>
<dbReference type="InterPro" id="IPR011016">
    <property type="entry name" value="Znf_RING-CH"/>
</dbReference>
<keyword evidence="7" id="KW-1185">Reference proteome</keyword>
<dbReference type="PANTHER" id="PTHR46214">
    <property type="entry name" value="ZINC FINGER, RING-CH-TYPE"/>
    <property type="match status" value="1"/>
</dbReference>
<keyword evidence="1" id="KW-0479">Metal-binding</keyword>
<accession>A0A6J1HM49</accession>
<feature type="domain" description="RING-CH-type" evidence="6">
    <location>
        <begin position="211"/>
        <end position="279"/>
    </location>
</feature>
<feature type="region of interest" description="Disordered" evidence="4">
    <location>
        <begin position="127"/>
        <end position="152"/>
    </location>
</feature>
<evidence type="ECO:0000256" key="4">
    <source>
        <dbReference type="SAM" id="MobiDB-lite"/>
    </source>
</evidence>
<dbReference type="PANTHER" id="PTHR46214:SF18">
    <property type="entry name" value="RING-CH-TYPE DOMAIN-CONTAINING PROTEIN"/>
    <property type="match status" value="1"/>
</dbReference>
<protein>
    <submittedName>
        <fullName evidence="8">Uncharacterized protein LOC111464834</fullName>
    </submittedName>
</protein>
<sequence>MNTKHKLFCKIADAMDAAARAKISDLLHRNPSYICLAGKKMPLNHVRKFVPSVIMKFEARYVLDGRGSSTAEADLYYSSASIPQALFELNRKPKKKVECERHDGGAAVTHRMSAVLAPRGDPILADPSSLPYRDARSAAGSSSSSSDLSVLDDSDDQSWHSVFDSTAWGSHGDGLFSGEIEGVPDAETGGFISGSSSEVDLESGDLEVKVHLGKIERDCRICHLELESGGGRDHNDTPILLGCCCRGDLGTAHKHCAETWFKIKGNTICEICGATAQNVASQQINEPSNAAAAAAAVASSAMTAPLTLVETRTIFHGRRIMNFLLACMLLAFAMSWLFHFKLMS</sequence>
<dbReference type="RefSeq" id="XP_022964853.1">
    <property type="nucleotide sequence ID" value="XM_023109085.1"/>
</dbReference>
<keyword evidence="5" id="KW-0812">Transmembrane</keyword>
<organism evidence="7 8">
    <name type="scientific">Cucurbita moschata</name>
    <name type="common">Winter crookneck squash</name>
    <name type="synonym">Cucurbita pepo var. moschata</name>
    <dbReference type="NCBI Taxonomy" id="3662"/>
    <lineage>
        <taxon>Eukaryota</taxon>
        <taxon>Viridiplantae</taxon>
        <taxon>Streptophyta</taxon>
        <taxon>Embryophyta</taxon>
        <taxon>Tracheophyta</taxon>
        <taxon>Spermatophyta</taxon>
        <taxon>Magnoliopsida</taxon>
        <taxon>eudicotyledons</taxon>
        <taxon>Gunneridae</taxon>
        <taxon>Pentapetalae</taxon>
        <taxon>rosids</taxon>
        <taxon>fabids</taxon>
        <taxon>Cucurbitales</taxon>
        <taxon>Cucurbitaceae</taxon>
        <taxon>Cucurbiteae</taxon>
        <taxon>Cucurbita</taxon>
    </lineage>
</organism>
<dbReference type="Proteomes" id="UP000504609">
    <property type="component" value="Unplaced"/>
</dbReference>
<dbReference type="AlphaFoldDB" id="A0A6J1HM49"/>
<keyword evidence="3" id="KW-0862">Zinc</keyword>
<keyword evidence="5" id="KW-1133">Transmembrane helix</keyword>
<dbReference type="Pfam" id="PF12906">
    <property type="entry name" value="RINGv"/>
    <property type="match status" value="1"/>
</dbReference>
<evidence type="ECO:0000256" key="3">
    <source>
        <dbReference type="ARBA" id="ARBA00022833"/>
    </source>
</evidence>
<dbReference type="KEGG" id="cmos:111464834"/>